<accession>A0ABT5Z3P8</accession>
<dbReference type="RefSeq" id="WP_275817237.1">
    <property type="nucleotide sequence ID" value="NZ_BAAANM010000007.1"/>
</dbReference>
<protein>
    <submittedName>
        <fullName evidence="4">FHA domain-containing protein</fullName>
    </submittedName>
</protein>
<dbReference type="PROSITE" id="PS50006">
    <property type="entry name" value="FHA_DOMAIN"/>
    <property type="match status" value="1"/>
</dbReference>
<dbReference type="PANTHER" id="PTHR23308">
    <property type="entry name" value="NUCLEAR INHIBITOR OF PROTEIN PHOSPHATASE-1"/>
    <property type="match status" value="1"/>
</dbReference>
<dbReference type="SUPFAM" id="SSF49879">
    <property type="entry name" value="SMAD/FHA domain"/>
    <property type="match status" value="1"/>
</dbReference>
<keyword evidence="5" id="KW-1185">Reference proteome</keyword>
<dbReference type="InterPro" id="IPR008984">
    <property type="entry name" value="SMAD_FHA_dom_sf"/>
</dbReference>
<dbReference type="EMBL" id="JARHTQ010000015">
    <property type="protein sequence ID" value="MDF2258324.1"/>
    <property type="molecule type" value="Genomic_DNA"/>
</dbReference>
<feature type="domain" description="FHA" evidence="3">
    <location>
        <begin position="230"/>
        <end position="286"/>
    </location>
</feature>
<evidence type="ECO:0000313" key="5">
    <source>
        <dbReference type="Proteomes" id="UP001220022"/>
    </source>
</evidence>
<reference evidence="4 5" key="1">
    <citation type="submission" date="2023-03" db="EMBL/GenBank/DDBJ databases">
        <title>Draft genome sequence of type strain Streptomyces ferralitis JCM 14344.</title>
        <authorList>
            <person name="Klaysubun C."/>
            <person name="Duangmal K."/>
        </authorList>
    </citation>
    <scope>NUCLEOTIDE SEQUENCE [LARGE SCALE GENOMIC DNA]</scope>
    <source>
        <strain evidence="4 5">JCM 14344</strain>
    </source>
</reference>
<dbReference type="SMART" id="SM00240">
    <property type="entry name" value="FHA"/>
    <property type="match status" value="1"/>
</dbReference>
<dbReference type="InterPro" id="IPR000253">
    <property type="entry name" value="FHA_dom"/>
</dbReference>
<feature type="region of interest" description="Disordered" evidence="2">
    <location>
        <begin position="28"/>
        <end position="47"/>
    </location>
</feature>
<dbReference type="Proteomes" id="UP001220022">
    <property type="component" value="Unassembled WGS sequence"/>
</dbReference>
<evidence type="ECO:0000259" key="3">
    <source>
        <dbReference type="PROSITE" id="PS50006"/>
    </source>
</evidence>
<evidence type="ECO:0000256" key="2">
    <source>
        <dbReference type="SAM" id="MobiDB-lite"/>
    </source>
</evidence>
<feature type="region of interest" description="Disordered" evidence="2">
    <location>
        <begin position="87"/>
        <end position="185"/>
    </location>
</feature>
<dbReference type="Gene3D" id="2.60.200.20">
    <property type="match status" value="1"/>
</dbReference>
<proteinExistence type="predicted"/>
<name>A0ABT5Z3P8_9ACTN</name>
<feature type="compositionally biased region" description="Pro residues" evidence="2">
    <location>
        <begin position="33"/>
        <end position="42"/>
    </location>
</feature>
<feature type="compositionally biased region" description="Pro residues" evidence="2">
    <location>
        <begin position="88"/>
        <end position="105"/>
    </location>
</feature>
<organism evidence="4 5">
    <name type="scientific">Streptantibioticus ferralitis</name>
    <dbReference type="NCBI Taxonomy" id="236510"/>
    <lineage>
        <taxon>Bacteria</taxon>
        <taxon>Bacillati</taxon>
        <taxon>Actinomycetota</taxon>
        <taxon>Actinomycetes</taxon>
        <taxon>Kitasatosporales</taxon>
        <taxon>Streptomycetaceae</taxon>
        <taxon>Streptantibioticus</taxon>
    </lineage>
</organism>
<evidence type="ECO:0000313" key="4">
    <source>
        <dbReference type="EMBL" id="MDF2258324.1"/>
    </source>
</evidence>
<keyword evidence="1" id="KW-0597">Phosphoprotein</keyword>
<dbReference type="InterPro" id="IPR050923">
    <property type="entry name" value="Cell_Proc_Reg/RNA_Proc"/>
</dbReference>
<dbReference type="Pfam" id="PF00498">
    <property type="entry name" value="FHA"/>
    <property type="match status" value="1"/>
</dbReference>
<sequence length="318" mass="33263">MPTCPNGHQSQSDDWCEVCGLRMSAPASGPGLPAAPPPPPSAFSPAAVDPDATVAAEPCPSCGTLREGQAAFCEECRYNFLNHTVSSFPPPPPPPYSRPNYPPPYERTSSRPSQMNRPAEPLLPGATVSGVAEGGGDGGDFLLSPPSGGRSATSEASATPEPLVRHEESERPGATATESADPATGNWTAIVAADREYFTAMMARSESDGAGLYFPTYSPEQYVPLTGAQVTVGRRRHSTGEAPDIDLSRPPEDPGVSHKHAVLVRKPDGGWSVIDQDSTNGTTVNGGADPIAPFQPVDLADGDRVHVGAWTTITLRRG</sequence>
<gene>
    <name evidence="4" type="ORF">P2L57_22160</name>
</gene>
<evidence type="ECO:0000256" key="1">
    <source>
        <dbReference type="ARBA" id="ARBA00022553"/>
    </source>
</evidence>
<comment type="caution">
    <text evidence="4">The sequence shown here is derived from an EMBL/GenBank/DDBJ whole genome shotgun (WGS) entry which is preliminary data.</text>
</comment>
<dbReference type="CDD" id="cd00060">
    <property type="entry name" value="FHA"/>
    <property type="match status" value="1"/>
</dbReference>